<dbReference type="Proteomes" id="UP000248188">
    <property type="component" value="Unassembled WGS sequence"/>
</dbReference>
<evidence type="ECO:0000313" key="2">
    <source>
        <dbReference type="EMBL" id="PYC30771.1"/>
    </source>
</evidence>
<dbReference type="AlphaFoldDB" id="A0A9Q6N766"/>
<keyword evidence="1" id="KW-1133">Transmembrane helix</keyword>
<reference evidence="2 3" key="1">
    <citation type="submission" date="2018-06" db="EMBL/GenBank/DDBJ databases">
        <title>Pseudomonas diversity within urban Lake Michigan freshwaters.</title>
        <authorList>
            <person name="Batrich M."/>
            <person name="Hatzopoulos T."/>
            <person name="Putonti C."/>
        </authorList>
    </citation>
    <scope>NUCLEOTIDE SEQUENCE [LARGE SCALE GENOMIC DNA]</scope>
    <source>
        <strain evidence="2 3">MB-090624</strain>
    </source>
</reference>
<feature type="transmembrane region" description="Helical" evidence="1">
    <location>
        <begin position="51"/>
        <end position="71"/>
    </location>
</feature>
<protein>
    <submittedName>
        <fullName evidence="2">Uncharacterized protein</fullName>
    </submittedName>
</protein>
<proteinExistence type="predicted"/>
<gene>
    <name evidence="2" type="ORF">DMX08_26345</name>
</gene>
<sequence length="136" mass="14629">MFKAILFGLLSCALVLPVFGLVISQFLPPAFVALGEPGWKQQHNQLVSLHSVQWLTVLSWALMAGLGGFVSTRTHATRSLRPAIWVGVIILLVWGVPVGIFSLSQISWVHISCCLAIMPAVLAGGALARRKAESLT</sequence>
<name>A0A9Q6N766_9PSED</name>
<feature type="transmembrane region" description="Helical" evidence="1">
    <location>
        <begin position="83"/>
        <end position="102"/>
    </location>
</feature>
<keyword evidence="1" id="KW-0472">Membrane</keyword>
<dbReference type="EMBL" id="QJRN01000020">
    <property type="protein sequence ID" value="PYC30771.1"/>
    <property type="molecule type" value="Genomic_DNA"/>
</dbReference>
<keyword evidence="1" id="KW-0812">Transmembrane</keyword>
<feature type="transmembrane region" description="Helical" evidence="1">
    <location>
        <begin position="108"/>
        <end position="128"/>
    </location>
</feature>
<organism evidence="2 3">
    <name type="scientific">Pseudomonas protegens</name>
    <dbReference type="NCBI Taxonomy" id="380021"/>
    <lineage>
        <taxon>Bacteria</taxon>
        <taxon>Pseudomonadati</taxon>
        <taxon>Pseudomonadota</taxon>
        <taxon>Gammaproteobacteria</taxon>
        <taxon>Pseudomonadales</taxon>
        <taxon>Pseudomonadaceae</taxon>
        <taxon>Pseudomonas</taxon>
    </lineage>
</organism>
<evidence type="ECO:0000256" key="1">
    <source>
        <dbReference type="SAM" id="Phobius"/>
    </source>
</evidence>
<accession>A0A9Q6N766</accession>
<dbReference type="RefSeq" id="WP_110653321.1">
    <property type="nucleotide sequence ID" value="NZ_QJRN01000020.1"/>
</dbReference>
<evidence type="ECO:0000313" key="3">
    <source>
        <dbReference type="Proteomes" id="UP000248188"/>
    </source>
</evidence>
<comment type="caution">
    <text evidence="2">The sequence shown here is derived from an EMBL/GenBank/DDBJ whole genome shotgun (WGS) entry which is preliminary data.</text>
</comment>